<dbReference type="RefSeq" id="WP_264506014.1">
    <property type="nucleotide sequence ID" value="NZ_JAPDFL010000001.1"/>
</dbReference>
<evidence type="ECO:0000256" key="3">
    <source>
        <dbReference type="ARBA" id="ARBA00022448"/>
    </source>
</evidence>
<organism evidence="9 10">
    <name type="scientific">Pararhodobacter zhoushanensis</name>
    <dbReference type="NCBI Taxonomy" id="2479545"/>
    <lineage>
        <taxon>Bacteria</taxon>
        <taxon>Pseudomonadati</taxon>
        <taxon>Pseudomonadota</taxon>
        <taxon>Alphaproteobacteria</taxon>
        <taxon>Rhodobacterales</taxon>
        <taxon>Paracoccaceae</taxon>
        <taxon>Pararhodobacter</taxon>
    </lineage>
</organism>
<evidence type="ECO:0000256" key="7">
    <source>
        <dbReference type="ARBA" id="ARBA00023136"/>
    </source>
</evidence>
<keyword evidence="6 9" id="KW-0067">ATP-binding</keyword>
<evidence type="ECO:0000259" key="8">
    <source>
        <dbReference type="PROSITE" id="PS50893"/>
    </source>
</evidence>
<keyword evidence="3" id="KW-0813">Transport</keyword>
<dbReference type="EMBL" id="JAPDFL010000001">
    <property type="protein sequence ID" value="MCW1933065.1"/>
    <property type="molecule type" value="Genomic_DNA"/>
</dbReference>
<dbReference type="NCBIfam" id="TIGR01727">
    <property type="entry name" value="oligo_HPY"/>
    <property type="match status" value="1"/>
</dbReference>
<dbReference type="GO" id="GO:0005524">
    <property type="term" value="F:ATP binding"/>
    <property type="evidence" value="ECO:0007669"/>
    <property type="project" value="UniProtKB-KW"/>
</dbReference>
<protein>
    <submittedName>
        <fullName evidence="9">ABC transporter ATP-binding protein</fullName>
    </submittedName>
</protein>
<keyword evidence="7" id="KW-0472">Membrane</keyword>
<dbReference type="SMART" id="SM00382">
    <property type="entry name" value="AAA"/>
    <property type="match status" value="1"/>
</dbReference>
<dbReference type="InterPro" id="IPR017871">
    <property type="entry name" value="ABC_transporter-like_CS"/>
</dbReference>
<evidence type="ECO:0000256" key="1">
    <source>
        <dbReference type="ARBA" id="ARBA00004417"/>
    </source>
</evidence>
<evidence type="ECO:0000256" key="5">
    <source>
        <dbReference type="ARBA" id="ARBA00022741"/>
    </source>
</evidence>
<dbReference type="PANTHER" id="PTHR43297:SF2">
    <property type="entry name" value="DIPEPTIDE TRANSPORT ATP-BINDING PROTEIN DPPD"/>
    <property type="match status" value="1"/>
</dbReference>
<comment type="subcellular location">
    <subcellularLocation>
        <location evidence="1">Cell inner membrane</location>
        <topology evidence="1">Peripheral membrane protein</topology>
    </subcellularLocation>
</comment>
<comment type="caution">
    <text evidence="9">The sequence shown here is derived from an EMBL/GenBank/DDBJ whole genome shotgun (WGS) entry which is preliminary data.</text>
</comment>
<dbReference type="SUPFAM" id="SSF52540">
    <property type="entry name" value="P-loop containing nucleoside triphosphate hydrolases"/>
    <property type="match status" value="1"/>
</dbReference>
<dbReference type="InterPro" id="IPR050388">
    <property type="entry name" value="ABC_Ni/Peptide_Import"/>
</dbReference>
<dbReference type="InterPro" id="IPR003439">
    <property type="entry name" value="ABC_transporter-like_ATP-bd"/>
</dbReference>
<dbReference type="PROSITE" id="PS00211">
    <property type="entry name" value="ABC_TRANSPORTER_1"/>
    <property type="match status" value="1"/>
</dbReference>
<reference evidence="9 10" key="1">
    <citation type="submission" date="2022-10" db="EMBL/GenBank/DDBJ databases">
        <title>Pararhodobacter sp. nov., isolated from marine algae.</title>
        <authorList>
            <person name="Choi B.J."/>
            <person name="Kim J.M."/>
            <person name="Lee J.K."/>
            <person name="Choi D.G."/>
            <person name="Jeon C.O."/>
        </authorList>
    </citation>
    <scope>NUCLEOTIDE SEQUENCE [LARGE SCALE GENOMIC DNA]</scope>
    <source>
        <strain evidence="9 10">ZQ420</strain>
    </source>
</reference>
<dbReference type="InterPro" id="IPR013563">
    <property type="entry name" value="Oligopep_ABC_C"/>
</dbReference>
<evidence type="ECO:0000313" key="9">
    <source>
        <dbReference type="EMBL" id="MCW1933065.1"/>
    </source>
</evidence>
<keyword evidence="10" id="KW-1185">Reference proteome</keyword>
<feature type="domain" description="ABC transporter" evidence="8">
    <location>
        <begin position="23"/>
        <end position="273"/>
    </location>
</feature>
<proteinExistence type="inferred from homology"/>
<keyword evidence="4" id="KW-1003">Cell membrane</keyword>
<evidence type="ECO:0000313" key="10">
    <source>
        <dbReference type="Proteomes" id="UP001208938"/>
    </source>
</evidence>
<dbReference type="PROSITE" id="PS50893">
    <property type="entry name" value="ABC_TRANSPORTER_2"/>
    <property type="match status" value="1"/>
</dbReference>
<dbReference type="Pfam" id="PF00005">
    <property type="entry name" value="ABC_tran"/>
    <property type="match status" value="1"/>
</dbReference>
<accession>A0ABT3GZS4</accession>
<sequence length="346" mass="37833">MSVTEAQRPEVATGMSAGAGALLSVDGLKLDLRDESGWVRVLDDVSFQIRPRETLGVVGESGCGKSMTALSIMQLLPPRYARTEGRIQFGDRDLLTLSRRQMSRIRGRNISMIFQEPMSALDPVFTVGAQIIETVLCHFKVSRREAEERAIDALDSVGIAAPREIAQLYPMSLSGGMRQRVMIAMALVCEPELLIADEPTTALDVTIQAQIMDLLLKLSQQKGTAIMFITHNLALVSQNCDRMITMYGGQVIEGGPVADVLATPRHPYTTGLLHSVPEAGRARGTLNAIPGRVPSLRAMPPGCRFEPRCPHSAPVCRQPVGIAQTGDRQIRCHRWQELTQQQAVSL</sequence>
<dbReference type="InterPro" id="IPR003593">
    <property type="entry name" value="AAA+_ATPase"/>
</dbReference>
<dbReference type="CDD" id="cd03257">
    <property type="entry name" value="ABC_NikE_OppD_transporters"/>
    <property type="match status" value="1"/>
</dbReference>
<gene>
    <name evidence="9" type="ORF">OKW52_12560</name>
</gene>
<keyword evidence="5" id="KW-0547">Nucleotide-binding</keyword>
<dbReference type="Proteomes" id="UP001208938">
    <property type="component" value="Unassembled WGS sequence"/>
</dbReference>
<comment type="similarity">
    <text evidence="2">Belongs to the ABC transporter superfamily.</text>
</comment>
<evidence type="ECO:0000256" key="2">
    <source>
        <dbReference type="ARBA" id="ARBA00005417"/>
    </source>
</evidence>
<dbReference type="Gene3D" id="3.40.50.300">
    <property type="entry name" value="P-loop containing nucleotide triphosphate hydrolases"/>
    <property type="match status" value="1"/>
</dbReference>
<dbReference type="InterPro" id="IPR027417">
    <property type="entry name" value="P-loop_NTPase"/>
</dbReference>
<evidence type="ECO:0000256" key="6">
    <source>
        <dbReference type="ARBA" id="ARBA00022840"/>
    </source>
</evidence>
<evidence type="ECO:0000256" key="4">
    <source>
        <dbReference type="ARBA" id="ARBA00022475"/>
    </source>
</evidence>
<name>A0ABT3GZS4_9RHOB</name>
<dbReference type="PANTHER" id="PTHR43297">
    <property type="entry name" value="OLIGOPEPTIDE TRANSPORT ATP-BINDING PROTEIN APPD"/>
    <property type="match status" value="1"/>
</dbReference>
<dbReference type="Pfam" id="PF08352">
    <property type="entry name" value="oligo_HPY"/>
    <property type="match status" value="1"/>
</dbReference>